<reference evidence="9" key="2">
    <citation type="submission" date="2021-04" db="EMBL/GenBank/DDBJ databases">
        <authorList>
            <person name="Gilroy R."/>
        </authorList>
    </citation>
    <scope>NUCLEOTIDE SEQUENCE</scope>
    <source>
        <strain evidence="9">5790</strain>
    </source>
</reference>
<dbReference type="Pfam" id="PF04542">
    <property type="entry name" value="Sigma70_r2"/>
    <property type="match status" value="1"/>
</dbReference>
<sequence length="243" mass="27603">MNKYSEINEELLRRVKNGDTDARNKLIELNIGLVRSIVKRFSGRGHEAEDLFQIGCIGLIKAVNKFDTSYGVAFSTYAVPMIIGEIKRFIRDDGIIKVSRSLKTIACKAAQIKEKMYAENKTEPTVAMIAKELGITPQELAAALEASQRPESLYARTDDGNSENKPLLDRLKTDAEYEQSVENRLMLRQAFCGMDERERLIIYMRYFRQKTQTEIAAKLGISQVQVSRLEKKALSKMREKLSG</sequence>
<evidence type="ECO:0000256" key="2">
    <source>
        <dbReference type="ARBA" id="ARBA00022969"/>
    </source>
</evidence>
<dbReference type="InterPro" id="IPR007624">
    <property type="entry name" value="RNA_pol_sigma70_r3"/>
</dbReference>
<dbReference type="PROSITE" id="PS00715">
    <property type="entry name" value="SIGMA70_1"/>
    <property type="match status" value="1"/>
</dbReference>
<keyword evidence="4 7" id="KW-0731">Sigma factor</keyword>
<dbReference type="InterPro" id="IPR014322">
    <property type="entry name" value="RNA_pol_sigma-B/F/G"/>
</dbReference>
<organism evidence="9 10">
    <name type="scientific">Candidatus Monoglobus merdigallinarum</name>
    <dbReference type="NCBI Taxonomy" id="2838698"/>
    <lineage>
        <taxon>Bacteria</taxon>
        <taxon>Bacillati</taxon>
        <taxon>Bacillota</taxon>
        <taxon>Clostridia</taxon>
        <taxon>Monoglobales</taxon>
        <taxon>Monoglobaceae</taxon>
        <taxon>Monoglobus</taxon>
    </lineage>
</organism>
<dbReference type="InterPro" id="IPR013324">
    <property type="entry name" value="RNA_pol_sigma_r3/r4-like"/>
</dbReference>
<keyword evidence="5 7" id="KW-0238">DNA-binding</keyword>
<keyword evidence="6 7" id="KW-0804">Transcription</keyword>
<evidence type="ECO:0000259" key="8">
    <source>
        <dbReference type="PROSITE" id="PS50943"/>
    </source>
</evidence>
<protein>
    <recommendedName>
        <fullName evidence="7">RNA polymerase sigma factor</fullName>
    </recommendedName>
</protein>
<comment type="caution">
    <text evidence="9">The sequence shown here is derived from an EMBL/GenBank/DDBJ whole genome shotgun (WGS) entry which is preliminary data.</text>
</comment>
<dbReference type="PRINTS" id="PR00046">
    <property type="entry name" value="SIGMA70FCT"/>
</dbReference>
<dbReference type="GO" id="GO:0006352">
    <property type="term" value="P:DNA-templated transcription initiation"/>
    <property type="evidence" value="ECO:0007669"/>
    <property type="project" value="InterPro"/>
</dbReference>
<dbReference type="InterPro" id="IPR050239">
    <property type="entry name" value="Sigma-70_RNA_pol_init_factors"/>
</dbReference>
<evidence type="ECO:0000256" key="4">
    <source>
        <dbReference type="ARBA" id="ARBA00023082"/>
    </source>
</evidence>
<gene>
    <name evidence="9" type="ORF">H9900_01540</name>
</gene>
<evidence type="ECO:0000256" key="7">
    <source>
        <dbReference type="RuleBase" id="RU362124"/>
    </source>
</evidence>
<dbReference type="InterPro" id="IPR007630">
    <property type="entry name" value="RNA_pol_sigma70_r4"/>
</dbReference>
<comment type="similarity">
    <text evidence="1 7">Belongs to the sigma-70 factor family.</text>
</comment>
<dbReference type="SUPFAM" id="SSF88659">
    <property type="entry name" value="Sigma3 and sigma4 domains of RNA polymerase sigma factors"/>
    <property type="match status" value="2"/>
</dbReference>
<accession>A0A9D1TL27</accession>
<dbReference type="InterPro" id="IPR007627">
    <property type="entry name" value="RNA_pol_sigma70_r2"/>
</dbReference>
<dbReference type="GO" id="GO:0016987">
    <property type="term" value="F:sigma factor activity"/>
    <property type="evidence" value="ECO:0007669"/>
    <property type="project" value="UniProtKB-KW"/>
</dbReference>
<proteinExistence type="inferred from homology"/>
<evidence type="ECO:0000256" key="5">
    <source>
        <dbReference type="ARBA" id="ARBA00023125"/>
    </source>
</evidence>
<evidence type="ECO:0000256" key="1">
    <source>
        <dbReference type="ARBA" id="ARBA00007788"/>
    </source>
</evidence>
<feature type="domain" description="HTH cro/C1-type" evidence="8">
    <location>
        <begin position="201"/>
        <end position="231"/>
    </location>
</feature>
<dbReference type="NCBIfam" id="TIGR02980">
    <property type="entry name" value="SigBFG"/>
    <property type="match status" value="1"/>
</dbReference>
<dbReference type="PANTHER" id="PTHR30603:SF17">
    <property type="entry name" value="RNA POLYMERASE SIGMA-G FACTOR"/>
    <property type="match status" value="1"/>
</dbReference>
<dbReference type="CDD" id="cd06171">
    <property type="entry name" value="Sigma70_r4"/>
    <property type="match status" value="1"/>
</dbReference>
<dbReference type="Proteomes" id="UP000824162">
    <property type="component" value="Unassembled WGS sequence"/>
</dbReference>
<dbReference type="SUPFAM" id="SSF88946">
    <property type="entry name" value="Sigma2 domain of RNA polymerase sigma factors"/>
    <property type="match status" value="1"/>
</dbReference>
<dbReference type="Gene3D" id="1.20.140.160">
    <property type="match status" value="1"/>
</dbReference>
<dbReference type="PANTHER" id="PTHR30603">
    <property type="entry name" value="RNA POLYMERASE SIGMA FACTOR RPO"/>
    <property type="match status" value="1"/>
</dbReference>
<dbReference type="PIRSF" id="PIRSF000770">
    <property type="entry name" value="RNA_pol_sigma-SigE/K"/>
    <property type="match status" value="1"/>
</dbReference>
<dbReference type="NCBIfam" id="TIGR02937">
    <property type="entry name" value="sigma70-ECF"/>
    <property type="match status" value="1"/>
</dbReference>
<keyword evidence="3 7" id="KW-0805">Transcription regulation</keyword>
<dbReference type="AlphaFoldDB" id="A0A9D1TL27"/>
<evidence type="ECO:0000256" key="3">
    <source>
        <dbReference type="ARBA" id="ARBA00023015"/>
    </source>
</evidence>
<dbReference type="GO" id="GO:0003677">
    <property type="term" value="F:DNA binding"/>
    <property type="evidence" value="ECO:0007669"/>
    <property type="project" value="UniProtKB-KW"/>
</dbReference>
<dbReference type="EMBL" id="DXIJ01000032">
    <property type="protein sequence ID" value="HIV85472.1"/>
    <property type="molecule type" value="Genomic_DNA"/>
</dbReference>
<dbReference type="InterPro" id="IPR001387">
    <property type="entry name" value="Cro/C1-type_HTH"/>
</dbReference>
<evidence type="ECO:0000256" key="6">
    <source>
        <dbReference type="ARBA" id="ARBA00023163"/>
    </source>
</evidence>
<dbReference type="Pfam" id="PF04545">
    <property type="entry name" value="Sigma70_r4"/>
    <property type="match status" value="1"/>
</dbReference>
<dbReference type="PROSITE" id="PS00716">
    <property type="entry name" value="SIGMA70_2"/>
    <property type="match status" value="1"/>
</dbReference>
<keyword evidence="2" id="KW-0749">Sporulation</keyword>
<evidence type="ECO:0000313" key="10">
    <source>
        <dbReference type="Proteomes" id="UP000824162"/>
    </source>
</evidence>
<dbReference type="GO" id="GO:0030435">
    <property type="term" value="P:sporulation resulting in formation of a cellular spore"/>
    <property type="evidence" value="ECO:0007669"/>
    <property type="project" value="UniProtKB-KW"/>
</dbReference>
<comment type="function">
    <text evidence="7">Sigma factors are initiation factors that promote the attachment of RNA polymerase to specific initiation sites and are then released.</text>
</comment>
<dbReference type="InterPro" id="IPR014284">
    <property type="entry name" value="RNA_pol_sigma-70_dom"/>
</dbReference>
<reference evidence="9" key="1">
    <citation type="journal article" date="2021" name="PeerJ">
        <title>Extensive microbial diversity within the chicken gut microbiome revealed by metagenomics and culture.</title>
        <authorList>
            <person name="Gilroy R."/>
            <person name="Ravi A."/>
            <person name="Getino M."/>
            <person name="Pursley I."/>
            <person name="Horton D.L."/>
            <person name="Alikhan N.F."/>
            <person name="Baker D."/>
            <person name="Gharbi K."/>
            <person name="Hall N."/>
            <person name="Watson M."/>
            <person name="Adriaenssens E.M."/>
            <person name="Foster-Nyarko E."/>
            <person name="Jarju S."/>
            <person name="Secka A."/>
            <person name="Antonio M."/>
            <person name="Oren A."/>
            <person name="Chaudhuri R.R."/>
            <person name="La Ragione R."/>
            <person name="Hildebrand F."/>
            <person name="Pallen M.J."/>
        </authorList>
    </citation>
    <scope>NUCLEOTIDE SEQUENCE</scope>
    <source>
        <strain evidence="9">5790</strain>
    </source>
</reference>
<dbReference type="Pfam" id="PF04539">
    <property type="entry name" value="Sigma70_r3"/>
    <property type="match status" value="1"/>
</dbReference>
<dbReference type="InterPro" id="IPR000943">
    <property type="entry name" value="RNA_pol_sigma70"/>
</dbReference>
<name>A0A9D1TL27_9FIRM</name>
<dbReference type="Gene3D" id="1.20.120.1810">
    <property type="match status" value="1"/>
</dbReference>
<dbReference type="InterPro" id="IPR013325">
    <property type="entry name" value="RNA_pol_sigma_r2"/>
</dbReference>
<dbReference type="PROSITE" id="PS50943">
    <property type="entry name" value="HTH_CROC1"/>
    <property type="match status" value="1"/>
</dbReference>
<evidence type="ECO:0000313" key="9">
    <source>
        <dbReference type="EMBL" id="HIV85472.1"/>
    </source>
</evidence>